<dbReference type="Gene3D" id="2.60.40.10">
    <property type="entry name" value="Immunoglobulins"/>
    <property type="match status" value="1"/>
</dbReference>
<sequence>MRCVTRPGCRGGDSRGNADAQFAAWFVRVRVSDPSPPTLNVTGPAWEQKWVKPGTNLELDAKDASGVSDLRLLRNGVLVADAPQSCDSTRPRPCADRKAQFPVSADGSAEGLIQFSALARDAAGNQSRVDRTVGLDGTSPALAAAPEVEGGEGWRTSNVFRLSWDVPTEAGVAPIERSRVEVCSVSDPSLNCLAPVDLATPTVGKATAVVTVPQRGDWIARVSLADEAGNTSSPDQAPVHLRFDNEAPPTPSVSVPAGWITRERARLLPLDLGSPSDSSSPISGVVKWSWFVGSDPGSAQISDGILPLEDMAEGVSQISVRAISGSGILSRQSEIVVVRIDETPPTAVLSGLSGHWESTPMEAIGTGKDQATLSGMGGADGSLAGVRIWLDGELAASDAGGETRLTIDTDGIHHLAAEAKDAAGNSSGRVVGQVMIDRTPPERVAFLPQDVSDPRVVRVDATDATSGISAVTVRMRPISGGDWKQLTMETVGSRATGVIDDSGLAAGLWELEATAVDAAGNTSATDRTVTRDPALVALPLRGPSRIEAGLGDLGSGVASASSSVTIAHSGESSMAGRILDRDDLPVAGAVITAESQVWAAGASWEPLSTAVTDHAGRFRFHVAAGPSRHFRLSYNGSRRDLQSGALIHVRVPARSTLGVSPRTVRVGRTATFSGVLDGGWLPSGGKLVLVQAAIPHRGWQTFAVARANGEGRWSAGYRFRAAVGRVNYSIRAVVPSESSYPFTGFTSRPIVVTAIG</sequence>
<dbReference type="InterPro" id="IPR013783">
    <property type="entry name" value="Ig-like_fold"/>
</dbReference>
<proteinExistence type="predicted"/>
<dbReference type="EMBL" id="CAFBLU010000033">
    <property type="protein sequence ID" value="CAB4880968.1"/>
    <property type="molecule type" value="Genomic_DNA"/>
</dbReference>
<accession>A0A6J7EH01</accession>
<name>A0A6J7EH01_9ZZZZ</name>
<organism evidence="2">
    <name type="scientific">freshwater metagenome</name>
    <dbReference type="NCBI Taxonomy" id="449393"/>
    <lineage>
        <taxon>unclassified sequences</taxon>
        <taxon>metagenomes</taxon>
        <taxon>ecological metagenomes</taxon>
    </lineage>
</organism>
<evidence type="ECO:0000313" key="2">
    <source>
        <dbReference type="EMBL" id="CAB4880968.1"/>
    </source>
</evidence>
<evidence type="ECO:0000256" key="1">
    <source>
        <dbReference type="SAM" id="MobiDB-lite"/>
    </source>
</evidence>
<gene>
    <name evidence="2" type="ORF">UFOPK3444_01421</name>
</gene>
<feature type="region of interest" description="Disordered" evidence="1">
    <location>
        <begin position="228"/>
        <end position="256"/>
    </location>
</feature>
<protein>
    <submittedName>
        <fullName evidence="2">Unannotated protein</fullName>
    </submittedName>
</protein>
<reference evidence="2" key="1">
    <citation type="submission" date="2020-05" db="EMBL/GenBank/DDBJ databases">
        <authorList>
            <person name="Chiriac C."/>
            <person name="Salcher M."/>
            <person name="Ghai R."/>
            <person name="Kavagutti S V."/>
        </authorList>
    </citation>
    <scope>NUCLEOTIDE SEQUENCE</scope>
</reference>
<dbReference type="AlphaFoldDB" id="A0A6J7EH01"/>